<feature type="region of interest" description="Disordered" evidence="1">
    <location>
        <begin position="231"/>
        <end position="276"/>
    </location>
</feature>
<evidence type="ECO:0000313" key="2">
    <source>
        <dbReference type="EMBL" id="KAL3877742.1"/>
    </source>
</evidence>
<protein>
    <submittedName>
        <fullName evidence="2">Uncharacterized protein</fullName>
    </submittedName>
</protein>
<keyword evidence="3" id="KW-1185">Reference proteome</keyword>
<dbReference type="AlphaFoldDB" id="A0ABD3WUV0"/>
<feature type="non-terminal residue" evidence="2">
    <location>
        <position position="1"/>
    </location>
</feature>
<feature type="compositionally biased region" description="Low complexity" evidence="1">
    <location>
        <begin position="247"/>
        <end position="261"/>
    </location>
</feature>
<proteinExistence type="predicted"/>
<dbReference type="Proteomes" id="UP001634394">
    <property type="component" value="Unassembled WGS sequence"/>
</dbReference>
<feature type="region of interest" description="Disordered" evidence="1">
    <location>
        <begin position="105"/>
        <end position="148"/>
    </location>
</feature>
<sequence length="276" mass="30085">DASLCVLVTNLLSGNHTQKITARQLLSCEYFVKTLQDKKEEEVKEKAPVQKSSLVGQPSQGFQENTQVITPIPKSPPKHHPIIPVSTPMEIGVFRVEDVMVQAEEVEEEEEVDDDDSSWTTASKSTSGSSRNESPLDTVVEVSSRAEHVSQPDIEMPIGEWKGIEAEQIDQNLDNSGMEEILIDKNHLFEPVKDTDSTVTTGGDNFSVVQCLDPHGSSSINMHLNGSTSISTQYFSMPKPSSEDTSRQSASSSSADNSSNQGTGAVFNLTRSIESQ</sequence>
<reference evidence="2 3" key="1">
    <citation type="submission" date="2024-11" db="EMBL/GenBank/DDBJ databases">
        <title>Chromosome-level genome assembly of the freshwater bivalve Anodonta woodiana.</title>
        <authorList>
            <person name="Chen X."/>
        </authorList>
    </citation>
    <scope>NUCLEOTIDE SEQUENCE [LARGE SCALE GENOMIC DNA]</scope>
    <source>
        <strain evidence="2">MN2024</strain>
        <tissue evidence="2">Gills</tissue>
    </source>
</reference>
<feature type="compositionally biased region" description="Polar residues" evidence="1">
    <location>
        <begin position="118"/>
        <end position="135"/>
    </location>
</feature>
<accession>A0ABD3WUV0</accession>
<dbReference type="EMBL" id="JBJQND010000005">
    <property type="protein sequence ID" value="KAL3877742.1"/>
    <property type="molecule type" value="Genomic_DNA"/>
</dbReference>
<comment type="caution">
    <text evidence="2">The sequence shown here is derived from an EMBL/GenBank/DDBJ whole genome shotgun (WGS) entry which is preliminary data.</text>
</comment>
<evidence type="ECO:0000313" key="3">
    <source>
        <dbReference type="Proteomes" id="UP001634394"/>
    </source>
</evidence>
<gene>
    <name evidence="2" type="ORF">ACJMK2_035405</name>
</gene>
<evidence type="ECO:0000256" key="1">
    <source>
        <dbReference type="SAM" id="MobiDB-lite"/>
    </source>
</evidence>
<name>A0ABD3WUV0_SINWO</name>
<organism evidence="2 3">
    <name type="scientific">Sinanodonta woodiana</name>
    <name type="common">Chinese pond mussel</name>
    <name type="synonym">Anodonta woodiana</name>
    <dbReference type="NCBI Taxonomy" id="1069815"/>
    <lineage>
        <taxon>Eukaryota</taxon>
        <taxon>Metazoa</taxon>
        <taxon>Spiralia</taxon>
        <taxon>Lophotrochozoa</taxon>
        <taxon>Mollusca</taxon>
        <taxon>Bivalvia</taxon>
        <taxon>Autobranchia</taxon>
        <taxon>Heteroconchia</taxon>
        <taxon>Palaeoheterodonta</taxon>
        <taxon>Unionida</taxon>
        <taxon>Unionoidea</taxon>
        <taxon>Unionidae</taxon>
        <taxon>Unioninae</taxon>
        <taxon>Sinanodonta</taxon>
    </lineage>
</organism>
<feature type="compositionally biased region" description="Acidic residues" evidence="1">
    <location>
        <begin position="105"/>
        <end position="117"/>
    </location>
</feature>